<evidence type="ECO:0000313" key="3">
    <source>
        <dbReference type="Proteomes" id="UP000669133"/>
    </source>
</evidence>
<dbReference type="Pfam" id="PF10340">
    <property type="entry name" value="Say1_Mug180"/>
    <property type="match status" value="1"/>
</dbReference>
<feature type="signal peptide" evidence="1">
    <location>
        <begin position="1"/>
        <end position="20"/>
    </location>
</feature>
<evidence type="ECO:0000313" key="2">
    <source>
        <dbReference type="EMBL" id="KAG5418512.1"/>
    </source>
</evidence>
<dbReference type="Gene3D" id="3.40.50.1820">
    <property type="entry name" value="alpha/beta hydrolase"/>
    <property type="match status" value="1"/>
</dbReference>
<dbReference type="InterPro" id="IPR029058">
    <property type="entry name" value="AB_hydrolase_fold"/>
</dbReference>
<comment type="caution">
    <text evidence="2">The sequence shown here is derived from an EMBL/GenBank/DDBJ whole genome shotgun (WGS) entry which is preliminary data.</text>
</comment>
<sequence>MISLSGILQLFLLPVKLLWCMIKYPIFGGIEGIYKNNLRNSLKLTLFQSGMKFSVEDSAYLTAKSTQDVIDKLKPKYPKSTNLQNYGCKFDKQSIWLVEAEDRDKANPIIIYCHGGGYFMNTAPDQIESMLSIYHLLEDRVRKRTSILVLDYSLACHGHYIGTQLYELAATYKKLTTEGNDNLILFGDSAGGHLVITFLQYLKQEQDVKLPWPRSTILISPSNPANILISPGNLPYRKSDWKDIPTFNNKNFSTFVLLGEHETMRDEILEWAKYALNSPLKKQPDSKGVLDLKLHEYRSGGVDEAYVEVIVEPWGIHDAVLFFEIDLIKTLEKNPRLSLDKLSDTKYFGMVRVTKFLGKDCTGRVKVQEEDKLDQ</sequence>
<dbReference type="AlphaFoldDB" id="A0A8H7ZAY9"/>
<dbReference type="InterPro" id="IPR010424">
    <property type="entry name" value="EutQ"/>
</dbReference>
<keyword evidence="3" id="KW-1185">Reference proteome</keyword>
<dbReference type="PANTHER" id="PTHR36169">
    <property type="entry name" value="ETHANOLAMINE UTILIZATION PROTEIN EUTQ"/>
    <property type="match status" value="1"/>
</dbReference>
<proteinExistence type="predicted"/>
<evidence type="ECO:0000256" key="1">
    <source>
        <dbReference type="SAM" id="SignalP"/>
    </source>
</evidence>
<dbReference type="Proteomes" id="UP000669133">
    <property type="component" value="Unassembled WGS sequence"/>
</dbReference>
<keyword evidence="1" id="KW-0732">Signal</keyword>
<dbReference type="GeneID" id="93652669"/>
<reference evidence="2 3" key="1">
    <citation type="submission" date="2020-12" db="EMBL/GenBank/DDBJ databases">
        <title>Effect of drift, selection, and recombination on the evolution of hybrid genomes in Candida yeast pathogens.</title>
        <authorList>
            <person name="Mixao V."/>
            <person name="Ksiezopolska E."/>
            <person name="Saus E."/>
            <person name="Boekhout T."/>
            <person name="Gacser A."/>
            <person name="Gabaldon T."/>
        </authorList>
    </citation>
    <scope>NUCLEOTIDE SEQUENCE [LARGE SCALE GENOMIC DNA]</scope>
    <source>
        <strain evidence="2 3">BP57</strain>
    </source>
</reference>
<dbReference type="InterPro" id="IPR019436">
    <property type="entry name" value="Say1-like"/>
</dbReference>
<dbReference type="SUPFAM" id="SSF53474">
    <property type="entry name" value="alpha/beta-Hydrolases"/>
    <property type="match status" value="1"/>
</dbReference>
<name>A0A8H7ZAY9_9ASCO</name>
<dbReference type="OrthoDB" id="2152029at2759"/>
<gene>
    <name evidence="2" type="ORF">I9W82_004040</name>
</gene>
<accession>A0A8H7ZAY9</accession>
<organism evidence="2 3">
    <name type="scientific">Candida metapsilosis</name>
    <dbReference type="NCBI Taxonomy" id="273372"/>
    <lineage>
        <taxon>Eukaryota</taxon>
        <taxon>Fungi</taxon>
        <taxon>Dikarya</taxon>
        <taxon>Ascomycota</taxon>
        <taxon>Saccharomycotina</taxon>
        <taxon>Pichiomycetes</taxon>
        <taxon>Debaryomycetaceae</taxon>
        <taxon>Candida/Lodderomyces clade</taxon>
        <taxon>Candida</taxon>
    </lineage>
</organism>
<feature type="chain" id="PRO_5034416380" evidence="1">
    <location>
        <begin position="21"/>
        <end position="375"/>
    </location>
</feature>
<protein>
    <submittedName>
        <fullName evidence="2">Uncharacterized protein</fullName>
    </submittedName>
</protein>
<dbReference type="PANTHER" id="PTHR36169:SF1">
    <property type="entry name" value="ACETATE KINASE EUTQ"/>
    <property type="match status" value="1"/>
</dbReference>
<dbReference type="EMBL" id="JAEOAQ010000005">
    <property type="protein sequence ID" value="KAG5418512.1"/>
    <property type="molecule type" value="Genomic_DNA"/>
</dbReference>
<dbReference type="RefSeq" id="XP_067547628.1">
    <property type="nucleotide sequence ID" value="XM_067693071.1"/>
</dbReference>